<feature type="transmembrane region" description="Helical" evidence="1">
    <location>
        <begin position="433"/>
        <end position="452"/>
    </location>
</feature>
<keyword evidence="1" id="KW-0472">Membrane</keyword>
<keyword evidence="1" id="KW-0812">Transmembrane</keyword>
<feature type="transmembrane region" description="Helical" evidence="1">
    <location>
        <begin position="241"/>
        <end position="260"/>
    </location>
</feature>
<comment type="caution">
    <text evidence="2">The sequence shown here is derived from an EMBL/GenBank/DDBJ whole genome shotgun (WGS) entry which is preliminary data.</text>
</comment>
<feature type="transmembrane region" description="Helical" evidence="1">
    <location>
        <begin position="101"/>
        <end position="118"/>
    </location>
</feature>
<feature type="transmembrane region" description="Helical" evidence="1">
    <location>
        <begin position="124"/>
        <end position="148"/>
    </location>
</feature>
<feature type="transmembrane region" description="Helical" evidence="1">
    <location>
        <begin position="219"/>
        <end position="235"/>
    </location>
</feature>
<protein>
    <recommendedName>
        <fullName evidence="4">Membrane protein involved in the export of O-antigen and teichoic acid</fullName>
    </recommendedName>
</protein>
<accession>A0ABX2RPB2</accession>
<evidence type="ECO:0000256" key="1">
    <source>
        <dbReference type="SAM" id="Phobius"/>
    </source>
</evidence>
<feature type="transmembrane region" description="Helical" evidence="1">
    <location>
        <begin position="458"/>
        <end position="481"/>
    </location>
</feature>
<evidence type="ECO:0000313" key="2">
    <source>
        <dbReference type="EMBL" id="NYF56981.1"/>
    </source>
</evidence>
<keyword evidence="1" id="KW-1133">Transmembrane helix</keyword>
<keyword evidence="3" id="KW-1185">Reference proteome</keyword>
<feature type="transmembrane region" description="Helical" evidence="1">
    <location>
        <begin position="191"/>
        <end position="212"/>
    </location>
</feature>
<dbReference type="EMBL" id="JACCCQ010000001">
    <property type="protein sequence ID" value="NYF56981.1"/>
    <property type="molecule type" value="Genomic_DNA"/>
</dbReference>
<reference evidence="2 3" key="1">
    <citation type="submission" date="2020-07" db="EMBL/GenBank/DDBJ databases">
        <title>Sequencing the genomes of 1000 actinobacteria strains.</title>
        <authorList>
            <person name="Klenk H.-P."/>
        </authorList>
    </citation>
    <scope>NUCLEOTIDE SEQUENCE [LARGE SCALE GENOMIC DNA]</scope>
    <source>
        <strain evidence="2 3">DSM 43814</strain>
    </source>
</reference>
<evidence type="ECO:0008006" key="4">
    <source>
        <dbReference type="Google" id="ProtNLM"/>
    </source>
</evidence>
<evidence type="ECO:0000313" key="3">
    <source>
        <dbReference type="Proteomes" id="UP000631553"/>
    </source>
</evidence>
<feature type="transmembrane region" description="Helical" evidence="1">
    <location>
        <begin position="361"/>
        <end position="388"/>
    </location>
</feature>
<organism evidence="2 3">
    <name type="scientific">Micromonospora purpureochromogenes</name>
    <dbReference type="NCBI Taxonomy" id="47872"/>
    <lineage>
        <taxon>Bacteria</taxon>
        <taxon>Bacillati</taxon>
        <taxon>Actinomycetota</taxon>
        <taxon>Actinomycetes</taxon>
        <taxon>Micromonosporales</taxon>
        <taxon>Micromonosporaceae</taxon>
        <taxon>Micromonospora</taxon>
    </lineage>
</organism>
<feature type="transmembrane region" description="Helical" evidence="1">
    <location>
        <begin position="400"/>
        <end position="421"/>
    </location>
</feature>
<proteinExistence type="predicted"/>
<sequence length="487" mass="50544">MTGTVEAPAPAPPRVVDDPVAGLVERMRPRLGRPVDALQVAAALESDGLTDRSARDHYGHPDVFVLAEAVFRRLDPEIRPRAVPRTTPGDPVRAARDVSHGLLYLMPGVLLPAVLAILDARSVTLALLVVGPLGWVWSAGAAWLAYRLVGRGLVRVAARLLGWSTLLGPAVAAATTAATTAALTGGTGADLPAVLLAGGLLMYQVAVAAALFYRREGGLLAAMAPAAAAGGGYLLTGVPGAPVAVAVAVGSVALAFVVALRWTTRTDLPAWYARPAEPPARVPFHRAVRPELPQLCAVLFQAALSAAYLLHSAARHLSGPMDLAVAAAPLVLGMGLVEWRARRFHERARARLRQVTDPRRFATGVWARLAAELALVTVAVAGLALPMFAPLRQAGLLSPAGTVLVAAHVAVGGAYFLTFILGGHGRFGRLSALLGVALAAHLAVLLLVPGGSDPLVDAAGFLGSAVLLQAMLLVALARVLGQAWRYR</sequence>
<name>A0ABX2RPB2_9ACTN</name>
<feature type="transmembrane region" description="Helical" evidence="1">
    <location>
        <begin position="160"/>
        <end position="185"/>
    </location>
</feature>
<dbReference type="RefSeq" id="WP_179803161.1">
    <property type="nucleotide sequence ID" value="NZ_JACCCQ010000001.1"/>
</dbReference>
<gene>
    <name evidence="2" type="ORF">HDA35_002812</name>
</gene>
<dbReference type="Proteomes" id="UP000631553">
    <property type="component" value="Unassembled WGS sequence"/>
</dbReference>